<dbReference type="Proteomes" id="UP000012371">
    <property type="component" value="Unassembled WGS sequence"/>
</dbReference>
<reference evidence="2" key="1">
    <citation type="submission" date="2013-03" db="EMBL/GenBank/DDBJ databases">
        <authorList>
            <person name="Harkins D.M."/>
            <person name="Durkin A.S."/>
            <person name="Brinkac L.M."/>
            <person name="Haft D.H."/>
            <person name="Selengut J.D."/>
            <person name="Sanka R."/>
            <person name="DePew J."/>
            <person name="Purushe J."/>
            <person name="Hartskeerl R.A."/>
            <person name="Ahmed A."/>
            <person name="van der Linden H."/>
            <person name="Goris M.G.A."/>
            <person name="Vinetz J.M."/>
            <person name="Sutton G.G."/>
            <person name="Nierman W.C."/>
            <person name="Fouts D.E."/>
        </authorList>
    </citation>
    <scope>NUCLEOTIDE SEQUENCE [LARGE SCALE GENOMIC DNA]</scope>
    <source>
        <strain evidence="2">LT 11-33</strain>
    </source>
</reference>
<dbReference type="AlphaFoldDB" id="N1VKP6"/>
<accession>N1VKP6</accession>
<evidence type="ECO:0000313" key="2">
    <source>
        <dbReference type="EMBL" id="EMY60284.1"/>
    </source>
</evidence>
<comment type="caution">
    <text evidence="2">The sequence shown here is derived from an EMBL/GenBank/DDBJ whole genome shotgun (WGS) entry which is preliminary data.</text>
</comment>
<gene>
    <name evidence="2" type="ORF">LEP1GSC203_0742</name>
</gene>
<dbReference type="EMBL" id="AOGW02000017">
    <property type="protein sequence ID" value="EMY60284.1"/>
    <property type="molecule type" value="Genomic_DNA"/>
</dbReference>
<keyword evidence="3" id="KW-1185">Reference proteome</keyword>
<keyword evidence="1" id="KW-0472">Membrane</keyword>
<name>N1VKP6_9LEPT</name>
<organism evidence="2 3">
    <name type="scientific">Leptospira terpstrae serovar Hualin str. LT 11-33 = ATCC 700639</name>
    <dbReference type="NCBI Taxonomy" id="1257025"/>
    <lineage>
        <taxon>Bacteria</taxon>
        <taxon>Pseudomonadati</taxon>
        <taxon>Spirochaetota</taxon>
        <taxon>Spirochaetia</taxon>
        <taxon>Leptospirales</taxon>
        <taxon>Leptospiraceae</taxon>
        <taxon>Leptospira</taxon>
    </lineage>
</organism>
<feature type="transmembrane region" description="Helical" evidence="1">
    <location>
        <begin position="12"/>
        <end position="34"/>
    </location>
</feature>
<proteinExistence type="predicted"/>
<evidence type="ECO:0000256" key="1">
    <source>
        <dbReference type="SAM" id="Phobius"/>
    </source>
</evidence>
<protein>
    <submittedName>
        <fullName evidence="2">Uncharacterized protein</fullName>
    </submittedName>
</protein>
<evidence type="ECO:0000313" key="3">
    <source>
        <dbReference type="Proteomes" id="UP000012371"/>
    </source>
</evidence>
<keyword evidence="1" id="KW-0812">Transmembrane</keyword>
<keyword evidence="1" id="KW-1133">Transmembrane helix</keyword>
<sequence length="45" mass="5501">MILFQIQFASFFLHFYILSVLLRVMRYSGLFLIVRLKAQIRLKEH</sequence>